<keyword evidence="9 16" id="KW-1133">Transmembrane helix</keyword>
<evidence type="ECO:0000256" key="13">
    <source>
        <dbReference type="ARBA" id="ARBA00023075"/>
    </source>
</evidence>
<keyword evidence="5 16" id="KW-0285">Flavoprotein</keyword>
<dbReference type="PANTHER" id="PTHR37838">
    <property type="entry name" value="NA(+)-TRANSLOCATING NADH-QUINONE REDUCTASE SUBUNIT C"/>
    <property type="match status" value="1"/>
</dbReference>
<dbReference type="Pfam" id="PF04205">
    <property type="entry name" value="FMN_bind"/>
    <property type="match status" value="1"/>
</dbReference>
<dbReference type="Proteomes" id="UP000191135">
    <property type="component" value="Chromosome"/>
</dbReference>
<evidence type="ECO:0000259" key="17">
    <source>
        <dbReference type="SMART" id="SM00900"/>
    </source>
</evidence>
<evidence type="ECO:0000313" key="19">
    <source>
        <dbReference type="Proteomes" id="UP000191135"/>
    </source>
</evidence>
<name>A0A1U9Z1D4_9HYPH</name>
<evidence type="ECO:0000256" key="10">
    <source>
        <dbReference type="ARBA" id="ARBA00023027"/>
    </source>
</evidence>
<protein>
    <recommendedName>
        <fullName evidence="16">Na(+)-translocating NADH-quinone reductase subunit C</fullName>
        <shortName evidence="16">Na(+)-NQR subunit C</shortName>
        <shortName evidence="16">Na(+)-translocating NQR subunit C</shortName>
        <ecNumber evidence="16">7.2.1.1</ecNumber>
    </recommendedName>
    <alternativeName>
        <fullName evidence="16">NQR complex subunit C</fullName>
    </alternativeName>
    <alternativeName>
        <fullName evidence="16">NQR-1 subunit C</fullName>
    </alternativeName>
</protein>
<comment type="catalytic activity">
    <reaction evidence="16">
        <text>a ubiquinone + n Na(+)(in) + NADH + H(+) = a ubiquinol + n Na(+)(out) + NAD(+)</text>
        <dbReference type="Rhea" id="RHEA:47748"/>
        <dbReference type="Rhea" id="RHEA-COMP:9565"/>
        <dbReference type="Rhea" id="RHEA-COMP:9566"/>
        <dbReference type="ChEBI" id="CHEBI:15378"/>
        <dbReference type="ChEBI" id="CHEBI:16389"/>
        <dbReference type="ChEBI" id="CHEBI:17976"/>
        <dbReference type="ChEBI" id="CHEBI:29101"/>
        <dbReference type="ChEBI" id="CHEBI:57540"/>
        <dbReference type="ChEBI" id="CHEBI:57945"/>
        <dbReference type="EC" id="7.2.1.1"/>
    </reaction>
</comment>
<dbReference type="GO" id="GO:0010181">
    <property type="term" value="F:FMN binding"/>
    <property type="evidence" value="ECO:0007669"/>
    <property type="project" value="UniProtKB-UniRule"/>
</dbReference>
<evidence type="ECO:0000313" key="18">
    <source>
        <dbReference type="EMBL" id="AQZ51460.1"/>
    </source>
</evidence>
<dbReference type="AlphaFoldDB" id="A0A1U9Z1D4"/>
<dbReference type="HAMAP" id="MF_00427">
    <property type="entry name" value="NqrC"/>
    <property type="match status" value="1"/>
</dbReference>
<keyword evidence="8 16" id="KW-1278">Translocase</keyword>
<keyword evidence="3" id="KW-0997">Cell inner membrane</keyword>
<dbReference type="InterPro" id="IPR007329">
    <property type="entry name" value="FMN-bd"/>
</dbReference>
<evidence type="ECO:0000256" key="16">
    <source>
        <dbReference type="HAMAP-Rule" id="MF_00427"/>
    </source>
</evidence>
<keyword evidence="12 16" id="KW-0406">Ion transport</keyword>
<evidence type="ECO:0000256" key="3">
    <source>
        <dbReference type="ARBA" id="ARBA00022519"/>
    </source>
</evidence>
<evidence type="ECO:0000256" key="7">
    <source>
        <dbReference type="ARBA" id="ARBA00022692"/>
    </source>
</evidence>
<comment type="function">
    <text evidence="16">NQR complex catalyzes the reduction of ubiquinone-1 to ubiquinol by two successive reactions, coupled with the transport of Na(+) ions from the cytoplasm to the periplasm. NqrA to NqrE are probably involved in the second step, the conversion of ubisemiquinone to ubiquinol.</text>
</comment>
<keyword evidence="7 16" id="KW-0812">Transmembrane</keyword>
<dbReference type="InterPro" id="IPR010204">
    <property type="entry name" value="NqrC"/>
</dbReference>
<keyword evidence="18" id="KW-0560">Oxidoreductase</keyword>
<evidence type="ECO:0000256" key="6">
    <source>
        <dbReference type="ARBA" id="ARBA00022643"/>
    </source>
</evidence>
<gene>
    <name evidence="16 18" type="primary">nqrC</name>
    <name evidence="18" type="ORF">Mame_02122</name>
</gene>
<evidence type="ECO:0000256" key="11">
    <source>
        <dbReference type="ARBA" id="ARBA00023053"/>
    </source>
</evidence>
<keyword evidence="6 16" id="KW-0288">FMN</keyword>
<dbReference type="SMART" id="SM00900">
    <property type="entry name" value="FMN_bind"/>
    <property type="match status" value="1"/>
</dbReference>
<feature type="transmembrane region" description="Helical" evidence="16">
    <location>
        <begin position="25"/>
        <end position="46"/>
    </location>
</feature>
<dbReference type="PANTHER" id="PTHR37838:SF1">
    <property type="entry name" value="NA(+)-TRANSLOCATING NADH-QUINONE REDUCTASE SUBUNIT C"/>
    <property type="match status" value="1"/>
</dbReference>
<keyword evidence="11 16" id="KW-0915">Sodium</keyword>
<keyword evidence="13 16" id="KW-0830">Ubiquinone</keyword>
<reference evidence="18 19" key="1">
    <citation type="submission" date="2017-03" db="EMBL/GenBank/DDBJ databases">
        <title>Foreign affairs: Plasmid Transfer between Roseobacters and Rhizobia.</title>
        <authorList>
            <person name="Bartling P."/>
            <person name="Bunk B."/>
            <person name="Overmann J."/>
            <person name="Brinkmann H."/>
            <person name="Petersen J."/>
        </authorList>
    </citation>
    <scope>NUCLEOTIDE SEQUENCE [LARGE SCALE GENOMIC DNA]</scope>
    <source>
        <strain evidence="18 19">MACL11</strain>
    </source>
</reference>
<dbReference type="GO" id="GO:0006814">
    <property type="term" value="P:sodium ion transport"/>
    <property type="evidence" value="ECO:0007669"/>
    <property type="project" value="UniProtKB-UniRule"/>
</dbReference>
<evidence type="ECO:0000256" key="8">
    <source>
        <dbReference type="ARBA" id="ARBA00022967"/>
    </source>
</evidence>
<comment type="subcellular location">
    <subcellularLocation>
        <location evidence="16">Cell membrane</location>
        <topology evidence="16">Single-pass membrane protein</topology>
    </subcellularLocation>
</comment>
<proteinExistence type="inferred from homology"/>
<dbReference type="OrthoDB" id="9786835at2"/>
<accession>A0A1U9Z1D4</accession>
<feature type="domain" description="FMN-binding" evidence="17">
    <location>
        <begin position="156"/>
        <end position="252"/>
    </location>
</feature>
<dbReference type="GO" id="GO:0016655">
    <property type="term" value="F:oxidoreductase activity, acting on NAD(P)H, quinone or similar compound as acceptor"/>
    <property type="evidence" value="ECO:0007669"/>
    <property type="project" value="UniProtKB-UniRule"/>
</dbReference>
<organism evidence="18 19">
    <name type="scientific">Martelella mediterranea DSM 17316</name>
    <dbReference type="NCBI Taxonomy" id="1122214"/>
    <lineage>
        <taxon>Bacteria</taxon>
        <taxon>Pseudomonadati</taxon>
        <taxon>Pseudomonadota</taxon>
        <taxon>Alphaproteobacteria</taxon>
        <taxon>Hyphomicrobiales</taxon>
        <taxon>Aurantimonadaceae</taxon>
        <taxon>Martelella</taxon>
    </lineage>
</organism>
<keyword evidence="10 16" id="KW-0520">NAD</keyword>
<comment type="subunit">
    <text evidence="16">Composed of six subunits; NqrA, NqrB, NqrC, NqrD, NqrE and NqrF.</text>
</comment>
<keyword evidence="15 16" id="KW-0739">Sodium transport</keyword>
<evidence type="ECO:0000256" key="12">
    <source>
        <dbReference type="ARBA" id="ARBA00023065"/>
    </source>
</evidence>
<keyword evidence="4 16" id="KW-0597">Phosphoprotein</keyword>
<dbReference type="EMBL" id="CP020330">
    <property type="protein sequence ID" value="AQZ51460.1"/>
    <property type="molecule type" value="Genomic_DNA"/>
</dbReference>
<dbReference type="RefSeq" id="WP_018062672.1">
    <property type="nucleotide sequence ID" value="NZ_AQWH01000001.1"/>
</dbReference>
<dbReference type="STRING" id="1122214.Mame_02122"/>
<feature type="modified residue" description="FMN phosphoryl threonine" evidence="16">
    <location>
        <position position="235"/>
    </location>
</feature>
<keyword evidence="2 16" id="KW-1003">Cell membrane</keyword>
<keyword evidence="1 16" id="KW-0813">Transport</keyword>
<comment type="similarity">
    <text evidence="16">Belongs to the NqrC family.</text>
</comment>
<evidence type="ECO:0000256" key="15">
    <source>
        <dbReference type="ARBA" id="ARBA00023201"/>
    </source>
</evidence>
<dbReference type="GO" id="GO:0005886">
    <property type="term" value="C:plasma membrane"/>
    <property type="evidence" value="ECO:0007669"/>
    <property type="project" value="UniProtKB-SubCell"/>
</dbReference>
<evidence type="ECO:0000256" key="5">
    <source>
        <dbReference type="ARBA" id="ARBA00022630"/>
    </source>
</evidence>
<evidence type="ECO:0000256" key="14">
    <source>
        <dbReference type="ARBA" id="ARBA00023136"/>
    </source>
</evidence>
<evidence type="ECO:0000256" key="1">
    <source>
        <dbReference type="ARBA" id="ARBA00022448"/>
    </source>
</evidence>
<keyword evidence="14 16" id="KW-0472">Membrane</keyword>
<evidence type="ECO:0000256" key="2">
    <source>
        <dbReference type="ARBA" id="ARBA00022475"/>
    </source>
</evidence>
<dbReference type="KEGG" id="mmed:Mame_02122"/>
<evidence type="ECO:0000256" key="4">
    <source>
        <dbReference type="ARBA" id="ARBA00022553"/>
    </source>
</evidence>
<sequence length="266" mass="27814">MADLNPISAWRRFLALPNENRFKTVAIAFIVSAVCALMVSGATVVLRPIQAANRAAEQQARLEALVAGIPGMTQLLEQSGGALSTVVINLPKGRAADDITPETLPAALDNAANWKTLTPGEDTAGIGRRPDFVQIYLLRNDAGDIELALLPISGAGYVGPINGILALNGDMNTIAGLAITDQVETPGLGGRIEEPAFLAQFAGTEVADPSGNIRFAVAHGKAGNAYEVDGITGATRTSNALTRTIRFWLGPDGYGPLIAAIKRGEF</sequence>
<dbReference type="EC" id="7.2.1.1" evidence="16"/>
<comment type="caution">
    <text evidence="16">Lacks conserved residue(s) required for the propagation of feature annotation.</text>
</comment>
<keyword evidence="19" id="KW-1185">Reference proteome</keyword>
<comment type="cofactor">
    <cofactor evidence="16">
        <name>FMN</name>
        <dbReference type="ChEBI" id="CHEBI:58210"/>
    </cofactor>
</comment>
<dbReference type="eggNOG" id="COG2869">
    <property type="taxonomic scope" value="Bacteria"/>
</dbReference>
<evidence type="ECO:0000256" key="9">
    <source>
        <dbReference type="ARBA" id="ARBA00022989"/>
    </source>
</evidence>